<feature type="compositionally biased region" description="Basic and acidic residues" evidence="1">
    <location>
        <begin position="266"/>
        <end position="280"/>
    </location>
</feature>
<dbReference type="Pfam" id="PF03432">
    <property type="entry name" value="Relaxase"/>
    <property type="match status" value="1"/>
</dbReference>
<proteinExistence type="predicted"/>
<accession>A0A1M5XI36</accession>
<reference evidence="3 4" key="1">
    <citation type="submission" date="2016-11" db="EMBL/GenBank/DDBJ databases">
        <authorList>
            <person name="Jaros S."/>
            <person name="Januszkiewicz K."/>
            <person name="Wedrychowicz H."/>
        </authorList>
    </citation>
    <scope>NUCLEOTIDE SEQUENCE [LARGE SCALE GENOMIC DNA]</scope>
    <source>
        <strain evidence="3 4">DSM 29431</strain>
    </source>
</reference>
<keyword evidence="4" id="KW-1185">Reference proteome</keyword>
<evidence type="ECO:0000256" key="1">
    <source>
        <dbReference type="SAM" id="MobiDB-lite"/>
    </source>
</evidence>
<evidence type="ECO:0000259" key="2">
    <source>
        <dbReference type="Pfam" id="PF03432"/>
    </source>
</evidence>
<feature type="region of interest" description="Disordered" evidence="1">
    <location>
        <begin position="486"/>
        <end position="520"/>
    </location>
</feature>
<dbReference type="InterPro" id="IPR005094">
    <property type="entry name" value="Endonuclease_MobA/VirD2"/>
</dbReference>
<dbReference type="RefSeq" id="WP_245819064.1">
    <property type="nucleotide sequence ID" value="NZ_FQXC01000006.1"/>
</dbReference>
<dbReference type="Proteomes" id="UP000184221">
    <property type="component" value="Unassembled WGS sequence"/>
</dbReference>
<organism evidence="3 4">
    <name type="scientific">Marivita hallyeonensis</name>
    <dbReference type="NCBI Taxonomy" id="996342"/>
    <lineage>
        <taxon>Bacteria</taxon>
        <taxon>Pseudomonadati</taxon>
        <taxon>Pseudomonadota</taxon>
        <taxon>Alphaproteobacteria</taxon>
        <taxon>Rhodobacterales</taxon>
        <taxon>Roseobacteraceae</taxon>
        <taxon>Marivita</taxon>
    </lineage>
</organism>
<evidence type="ECO:0000313" key="4">
    <source>
        <dbReference type="Proteomes" id="UP000184221"/>
    </source>
</evidence>
<feature type="region of interest" description="Disordered" evidence="1">
    <location>
        <begin position="266"/>
        <end position="285"/>
    </location>
</feature>
<dbReference type="STRING" id="996342.SAMN05443551_3961"/>
<feature type="domain" description="MobA/VirD2-like nuclease" evidence="2">
    <location>
        <begin position="78"/>
        <end position="168"/>
    </location>
</feature>
<dbReference type="EMBL" id="FQXC01000006">
    <property type="protein sequence ID" value="SHH99208.1"/>
    <property type="molecule type" value="Genomic_DNA"/>
</dbReference>
<feature type="non-terminal residue" evidence="3">
    <location>
        <position position="1"/>
    </location>
</feature>
<gene>
    <name evidence="3" type="ORF">SAMN05443551_3961</name>
</gene>
<protein>
    <submittedName>
        <fullName evidence="3">Relaxase/Mobilisation nuclease domain-containing protein</fullName>
    </submittedName>
</protein>
<name>A0A1M5XI36_9RHOB</name>
<evidence type="ECO:0000313" key="3">
    <source>
        <dbReference type="EMBL" id="SHH99208.1"/>
    </source>
</evidence>
<dbReference type="AlphaFoldDB" id="A0A1M5XI36"/>
<feature type="region of interest" description="Disordered" evidence="1">
    <location>
        <begin position="362"/>
        <end position="383"/>
    </location>
</feature>
<sequence length="520" mass="57844">AAVLIKFFPNGKGAGAGPVGYLVAERVLAYDRNRDLIRDADGQPLMVTREPLPEVLRGVPSRTEALIDASRHQWTYRAGVISFSAEDAPSEAQQAEVMDAFEQLAFAGLGGEQYDMLWVRHSHEDRVELHFCTPRLELTTGRSLNIAPTGYQDAFDSLRDLMNQRHGWADPMELERAQEVRDTIETPTRAEGRDELHAWILDQISMGLIEDRASMIEVLTDAGFDLPRAGKAYLTAQDPETGERWRLKGEIFHEDWQADPAEREIEHGAGHDTPGPRRLDGIPAGELQDRFDGYCERRAAYHRERYAPLPESEQELVRDADRADQALADDLALGDLGTGRDGDRLDNGRELLLDVAADALGADGTGPDTDRPGGADLADAGPRQDRVEDLHTGRDAGHLHQDRGEMNDGTHDSLGARLARLRRAVGDGLRNLSRGIERLGSALDEEAASPVGWYRGLRDVAHTLADRVNAGVAWLVERRSHLQRAGREVERELDLSEGRRREAETELEARERDMDRGLTH</sequence>